<dbReference type="InterPro" id="IPR038056">
    <property type="entry name" value="YjbR-like_sf"/>
</dbReference>
<evidence type="ECO:0008006" key="3">
    <source>
        <dbReference type="Google" id="ProtNLM"/>
    </source>
</evidence>
<gene>
    <name evidence="1" type="ORF">CU102_14205</name>
</gene>
<accession>A0A2P7BPP2</accession>
<keyword evidence="2" id="KW-1185">Reference proteome</keyword>
<dbReference type="RefSeq" id="WP_106711746.1">
    <property type="nucleotide sequence ID" value="NZ_PGGO01000009.1"/>
</dbReference>
<protein>
    <recommendedName>
        <fullName evidence="3">MmcQ/YjbR family DNA-binding protein</fullName>
    </recommendedName>
</protein>
<organism evidence="1 2">
    <name type="scientific">Phyllobacterium brassicacearum</name>
    <dbReference type="NCBI Taxonomy" id="314235"/>
    <lineage>
        <taxon>Bacteria</taxon>
        <taxon>Pseudomonadati</taxon>
        <taxon>Pseudomonadota</taxon>
        <taxon>Alphaproteobacteria</taxon>
        <taxon>Hyphomicrobiales</taxon>
        <taxon>Phyllobacteriaceae</taxon>
        <taxon>Phyllobacterium</taxon>
    </lineage>
</organism>
<evidence type="ECO:0000313" key="1">
    <source>
        <dbReference type="EMBL" id="PSH68433.1"/>
    </source>
</evidence>
<dbReference type="Pfam" id="PF04237">
    <property type="entry name" value="YjbR"/>
    <property type="match status" value="1"/>
</dbReference>
<sequence>MSLESFAEMALSFPESIQGSHFGTTDFRVNGKIFATLRPGKQRGVLSLSRGDQALLRETSAGMFEPVPGSWGEKGWTFVILDNADPDAVRHAMAMAWKKAAPKSVSARHVL</sequence>
<comment type="caution">
    <text evidence="1">The sequence shown here is derived from an EMBL/GenBank/DDBJ whole genome shotgun (WGS) entry which is preliminary data.</text>
</comment>
<dbReference type="EMBL" id="PGGO01000009">
    <property type="protein sequence ID" value="PSH68433.1"/>
    <property type="molecule type" value="Genomic_DNA"/>
</dbReference>
<dbReference type="SUPFAM" id="SSF142906">
    <property type="entry name" value="YjbR-like"/>
    <property type="match status" value="1"/>
</dbReference>
<dbReference type="AlphaFoldDB" id="A0A2P7BPP2"/>
<dbReference type="OrthoDB" id="277063at2"/>
<dbReference type="Proteomes" id="UP000241444">
    <property type="component" value="Unassembled WGS sequence"/>
</dbReference>
<proteinExistence type="predicted"/>
<reference evidence="2" key="1">
    <citation type="submission" date="2017-11" db="EMBL/GenBank/DDBJ databases">
        <authorList>
            <person name="Kuznetsova I."/>
            <person name="Sazanova A."/>
            <person name="Chirak E."/>
            <person name="Safronova V."/>
            <person name="Willems A."/>
        </authorList>
    </citation>
    <scope>NUCLEOTIDE SEQUENCE [LARGE SCALE GENOMIC DNA]</scope>
    <source>
        <strain evidence="2">STM 196</strain>
    </source>
</reference>
<dbReference type="InterPro" id="IPR058532">
    <property type="entry name" value="YjbR/MT2646/Rv2570-like"/>
</dbReference>
<dbReference type="Gene3D" id="3.90.1150.30">
    <property type="match status" value="1"/>
</dbReference>
<evidence type="ECO:0000313" key="2">
    <source>
        <dbReference type="Proteomes" id="UP000241444"/>
    </source>
</evidence>
<name>A0A2P7BPP2_9HYPH</name>